<dbReference type="Proteomes" id="UP000665020">
    <property type="component" value="Chromosome"/>
</dbReference>
<name>A0A8A7KA03_9FIRM</name>
<evidence type="ECO:0000256" key="4">
    <source>
        <dbReference type="ARBA" id="ARBA00022692"/>
    </source>
</evidence>
<organism evidence="9 10">
    <name type="scientific">Iocasia fonsfrigidae</name>
    <dbReference type="NCBI Taxonomy" id="2682810"/>
    <lineage>
        <taxon>Bacteria</taxon>
        <taxon>Bacillati</taxon>
        <taxon>Bacillota</taxon>
        <taxon>Clostridia</taxon>
        <taxon>Halanaerobiales</taxon>
        <taxon>Halanaerobiaceae</taxon>
        <taxon>Iocasia</taxon>
    </lineage>
</organism>
<keyword evidence="6 7" id="KW-0472">Membrane</keyword>
<evidence type="ECO:0000256" key="7">
    <source>
        <dbReference type="RuleBase" id="RU363032"/>
    </source>
</evidence>
<evidence type="ECO:0000256" key="6">
    <source>
        <dbReference type="ARBA" id="ARBA00023136"/>
    </source>
</evidence>
<evidence type="ECO:0000259" key="8">
    <source>
        <dbReference type="PROSITE" id="PS50928"/>
    </source>
</evidence>
<comment type="similarity">
    <text evidence="7">Belongs to the binding-protein-dependent transport system permease family.</text>
</comment>
<feature type="transmembrane region" description="Helical" evidence="7">
    <location>
        <begin position="123"/>
        <end position="143"/>
    </location>
</feature>
<feature type="transmembrane region" description="Helical" evidence="7">
    <location>
        <begin position="31"/>
        <end position="51"/>
    </location>
</feature>
<dbReference type="KEGG" id="ifn:GM661_10025"/>
<dbReference type="RefSeq" id="WP_125990491.1">
    <property type="nucleotide sequence ID" value="NZ_CP046640.1"/>
</dbReference>
<evidence type="ECO:0000256" key="3">
    <source>
        <dbReference type="ARBA" id="ARBA00022475"/>
    </source>
</evidence>
<dbReference type="CDD" id="cd06261">
    <property type="entry name" value="TM_PBP2"/>
    <property type="match status" value="1"/>
</dbReference>
<keyword evidence="4 7" id="KW-0812">Transmembrane</keyword>
<feature type="transmembrane region" description="Helical" evidence="7">
    <location>
        <begin position="215"/>
        <end position="236"/>
    </location>
</feature>
<evidence type="ECO:0000256" key="1">
    <source>
        <dbReference type="ARBA" id="ARBA00004651"/>
    </source>
</evidence>
<keyword evidence="10" id="KW-1185">Reference proteome</keyword>
<protein>
    <submittedName>
        <fullName evidence="9">ABC transporter permease subunit</fullName>
    </submittedName>
</protein>
<evidence type="ECO:0000313" key="9">
    <source>
        <dbReference type="EMBL" id="QTL98291.1"/>
    </source>
</evidence>
<dbReference type="Pfam" id="PF00528">
    <property type="entry name" value="BPD_transp_1"/>
    <property type="match status" value="1"/>
</dbReference>
<dbReference type="Gene3D" id="1.10.3720.10">
    <property type="entry name" value="MetI-like"/>
    <property type="match status" value="1"/>
</dbReference>
<dbReference type="AlphaFoldDB" id="A0A8A7KA03"/>
<dbReference type="PANTHER" id="PTHR30151:SF19">
    <property type="entry name" value="ABC TRANSPORTER PERMEASE"/>
    <property type="match status" value="1"/>
</dbReference>
<evidence type="ECO:0000256" key="2">
    <source>
        <dbReference type="ARBA" id="ARBA00022448"/>
    </source>
</evidence>
<reference evidence="9" key="1">
    <citation type="submission" date="2019-12" db="EMBL/GenBank/DDBJ databases">
        <authorList>
            <person name="zhang j."/>
            <person name="sun C.M."/>
        </authorList>
    </citation>
    <scope>NUCLEOTIDE SEQUENCE</scope>
    <source>
        <strain evidence="9">NS-1</strain>
    </source>
</reference>
<comment type="subcellular location">
    <subcellularLocation>
        <location evidence="1 7">Cell membrane</location>
        <topology evidence="1 7">Multi-pass membrane protein</topology>
    </subcellularLocation>
</comment>
<dbReference type="SUPFAM" id="SSF161098">
    <property type="entry name" value="MetI-like"/>
    <property type="match status" value="1"/>
</dbReference>
<dbReference type="PANTHER" id="PTHR30151">
    <property type="entry name" value="ALKANE SULFONATE ABC TRANSPORTER-RELATED, MEMBRANE SUBUNIT"/>
    <property type="match status" value="1"/>
</dbReference>
<evidence type="ECO:0000256" key="5">
    <source>
        <dbReference type="ARBA" id="ARBA00022989"/>
    </source>
</evidence>
<feature type="transmembrane region" description="Helical" evidence="7">
    <location>
        <begin position="150"/>
        <end position="171"/>
    </location>
</feature>
<feature type="domain" description="ABC transmembrane type-1" evidence="8">
    <location>
        <begin position="85"/>
        <end position="265"/>
    </location>
</feature>
<dbReference type="EMBL" id="CP046640">
    <property type="protein sequence ID" value="QTL98291.1"/>
    <property type="molecule type" value="Genomic_DNA"/>
</dbReference>
<feature type="transmembrane region" description="Helical" evidence="7">
    <location>
        <begin position="88"/>
        <end position="111"/>
    </location>
</feature>
<sequence>MFKKILYKIFAIKAKTEAHGDYLFNLRKKRFVIRLLQISILLIFFISWELLAHYELINTFLMSRPAKILTLFINMCQNGKMFLHIKVTLIEVFIGFLSGTILGLITAVILWWSEFLYNLFEPYLVILNSIPKVALGPVIIVWLGNDSTSIIMMALLVSIVITIIMLINGFHEVEGNKIKLLKTLGASKKQVLLKVVLPASIPTIFSTIKVSTGLSLVGTIVGEFLVSQAGLGYLIVYGGQVFNLHMVMLSIIILSIIAGLMYYLIFILEKAIIKWR</sequence>
<dbReference type="GO" id="GO:0055085">
    <property type="term" value="P:transmembrane transport"/>
    <property type="evidence" value="ECO:0007669"/>
    <property type="project" value="InterPro"/>
</dbReference>
<dbReference type="GO" id="GO:0005886">
    <property type="term" value="C:plasma membrane"/>
    <property type="evidence" value="ECO:0007669"/>
    <property type="project" value="UniProtKB-SubCell"/>
</dbReference>
<feature type="transmembrane region" description="Helical" evidence="7">
    <location>
        <begin position="242"/>
        <end position="268"/>
    </location>
</feature>
<gene>
    <name evidence="9" type="ORF">GM661_10025</name>
</gene>
<keyword evidence="3" id="KW-1003">Cell membrane</keyword>
<proteinExistence type="inferred from homology"/>
<dbReference type="InterPro" id="IPR035906">
    <property type="entry name" value="MetI-like_sf"/>
</dbReference>
<accession>A0A8A7KA03</accession>
<evidence type="ECO:0000313" key="10">
    <source>
        <dbReference type="Proteomes" id="UP000665020"/>
    </source>
</evidence>
<keyword evidence="2 7" id="KW-0813">Transport</keyword>
<dbReference type="PROSITE" id="PS50928">
    <property type="entry name" value="ABC_TM1"/>
    <property type="match status" value="1"/>
</dbReference>
<dbReference type="InterPro" id="IPR000515">
    <property type="entry name" value="MetI-like"/>
</dbReference>
<keyword evidence="5 7" id="KW-1133">Transmembrane helix</keyword>